<evidence type="ECO:0000313" key="1">
    <source>
        <dbReference type="EMBL" id="KAL2340731.1"/>
    </source>
</evidence>
<accession>A0ABD1MY25</accession>
<sequence length="52" mass="5857">MRIDDVEVINDFKTGRNERLCLNLGVINDDVIRLRGVIDQPSCLNAVLMAID</sequence>
<protein>
    <submittedName>
        <fullName evidence="1">Uncharacterized protein</fullName>
    </submittedName>
</protein>
<dbReference type="EMBL" id="JBGMDY010000003">
    <property type="protein sequence ID" value="KAL2340731.1"/>
    <property type="molecule type" value="Genomic_DNA"/>
</dbReference>
<organism evidence="1 2">
    <name type="scientific">Flemingia macrophylla</name>
    <dbReference type="NCBI Taxonomy" id="520843"/>
    <lineage>
        <taxon>Eukaryota</taxon>
        <taxon>Viridiplantae</taxon>
        <taxon>Streptophyta</taxon>
        <taxon>Embryophyta</taxon>
        <taxon>Tracheophyta</taxon>
        <taxon>Spermatophyta</taxon>
        <taxon>Magnoliopsida</taxon>
        <taxon>eudicotyledons</taxon>
        <taxon>Gunneridae</taxon>
        <taxon>Pentapetalae</taxon>
        <taxon>rosids</taxon>
        <taxon>fabids</taxon>
        <taxon>Fabales</taxon>
        <taxon>Fabaceae</taxon>
        <taxon>Papilionoideae</taxon>
        <taxon>50 kb inversion clade</taxon>
        <taxon>NPAAA clade</taxon>
        <taxon>indigoferoid/millettioid clade</taxon>
        <taxon>Phaseoleae</taxon>
        <taxon>Flemingia</taxon>
    </lineage>
</organism>
<keyword evidence="2" id="KW-1185">Reference proteome</keyword>
<dbReference type="AlphaFoldDB" id="A0ABD1MY25"/>
<name>A0ABD1MY25_9FABA</name>
<proteinExistence type="predicted"/>
<dbReference type="Proteomes" id="UP001603857">
    <property type="component" value="Unassembled WGS sequence"/>
</dbReference>
<gene>
    <name evidence="1" type="ORF">Fmac_008671</name>
</gene>
<evidence type="ECO:0000313" key="2">
    <source>
        <dbReference type="Proteomes" id="UP001603857"/>
    </source>
</evidence>
<reference evidence="1 2" key="1">
    <citation type="submission" date="2024-08" db="EMBL/GenBank/DDBJ databases">
        <title>Insights into the chromosomal genome structure of Flemingia macrophylla.</title>
        <authorList>
            <person name="Ding Y."/>
            <person name="Zhao Y."/>
            <person name="Bi W."/>
            <person name="Wu M."/>
            <person name="Zhao G."/>
            <person name="Gong Y."/>
            <person name="Li W."/>
            <person name="Zhang P."/>
        </authorList>
    </citation>
    <scope>NUCLEOTIDE SEQUENCE [LARGE SCALE GENOMIC DNA]</scope>
    <source>
        <strain evidence="1">DYQJB</strain>
        <tissue evidence="1">Leaf</tissue>
    </source>
</reference>
<comment type="caution">
    <text evidence="1">The sequence shown here is derived from an EMBL/GenBank/DDBJ whole genome shotgun (WGS) entry which is preliminary data.</text>
</comment>